<name>A0A645BDN0_9ZZZZ</name>
<comment type="caution">
    <text evidence="1">The sequence shown here is derived from an EMBL/GenBank/DDBJ whole genome shotgun (WGS) entry which is preliminary data.</text>
</comment>
<dbReference type="AlphaFoldDB" id="A0A645BDN0"/>
<gene>
    <name evidence="1" type="ORF">SDC9_110086</name>
</gene>
<protein>
    <submittedName>
        <fullName evidence="1">Uncharacterized protein</fullName>
    </submittedName>
</protein>
<evidence type="ECO:0000313" key="1">
    <source>
        <dbReference type="EMBL" id="MPM63206.1"/>
    </source>
</evidence>
<proteinExistence type="predicted"/>
<sequence>MFRGISGLQGLFPERVVYFRVLIDFGIQAPDVFGYPAEGAERRAGSGGAAEFHERRDQPTFGGLPVIAVKAVQHTVQQVGEKHGVRDFAI</sequence>
<organism evidence="1">
    <name type="scientific">bioreactor metagenome</name>
    <dbReference type="NCBI Taxonomy" id="1076179"/>
    <lineage>
        <taxon>unclassified sequences</taxon>
        <taxon>metagenomes</taxon>
        <taxon>ecological metagenomes</taxon>
    </lineage>
</organism>
<dbReference type="EMBL" id="VSSQ01019279">
    <property type="protein sequence ID" value="MPM63206.1"/>
    <property type="molecule type" value="Genomic_DNA"/>
</dbReference>
<reference evidence="1" key="1">
    <citation type="submission" date="2019-08" db="EMBL/GenBank/DDBJ databases">
        <authorList>
            <person name="Kucharzyk K."/>
            <person name="Murdoch R.W."/>
            <person name="Higgins S."/>
            <person name="Loffler F."/>
        </authorList>
    </citation>
    <scope>NUCLEOTIDE SEQUENCE</scope>
</reference>
<accession>A0A645BDN0</accession>